<evidence type="ECO:0000256" key="1">
    <source>
        <dbReference type="ARBA" id="ARBA00006464"/>
    </source>
</evidence>
<organism evidence="4">
    <name type="scientific">Leuconostoc mesenteroides</name>
    <dbReference type="NCBI Taxonomy" id="1245"/>
    <lineage>
        <taxon>Bacteria</taxon>
        <taxon>Bacillati</taxon>
        <taxon>Bacillota</taxon>
        <taxon>Bacilli</taxon>
        <taxon>Lactobacillales</taxon>
        <taxon>Lactobacillaceae</taxon>
        <taxon>Leuconostoc</taxon>
    </lineage>
</organism>
<sequence>MIISDYALEIKQSGFSVYEHIGSLLGLLVSVVPVILIAIQVKKDGGLIFFKQERIGKCGKPFMMWKIRSMITNAEEIRQKLLEQSDVDGMFKMKEDPRVTKIGKFIRRHSLDELPQFWNVLKGDMSLVGPRPALREEVENYPKRAMLRLNVKPGITGLWQVNGRSNVDFDTMIDFDLKYIANRSLWGDIVILCKTVLLIFPSEKNGAY</sequence>
<dbReference type="PANTHER" id="PTHR30576:SF0">
    <property type="entry name" value="UNDECAPRENYL-PHOSPHATE N-ACETYLGALACTOSAMINYL 1-PHOSPHATE TRANSFERASE-RELATED"/>
    <property type="match status" value="1"/>
</dbReference>
<evidence type="ECO:0000313" key="4">
    <source>
        <dbReference type="EMBL" id="QOW37890.1"/>
    </source>
</evidence>
<accession>A0A7S6VFM4</accession>
<name>A0A7S6VFM4_LEUME</name>
<feature type="domain" description="Bacterial sugar transferase" evidence="3">
    <location>
        <begin position="19"/>
        <end position="199"/>
    </location>
</feature>
<keyword evidence="2" id="KW-0472">Membrane</keyword>
<keyword evidence="2" id="KW-0812">Transmembrane</keyword>
<evidence type="ECO:0000256" key="2">
    <source>
        <dbReference type="SAM" id="Phobius"/>
    </source>
</evidence>
<dbReference type="EMBL" id="MT799688">
    <property type="protein sequence ID" value="QOW37890.1"/>
    <property type="molecule type" value="Genomic_DNA"/>
</dbReference>
<keyword evidence="2" id="KW-1133">Transmembrane helix</keyword>
<dbReference type="Pfam" id="PF02397">
    <property type="entry name" value="Bac_transf"/>
    <property type="match status" value="1"/>
</dbReference>
<feature type="transmembrane region" description="Helical" evidence="2">
    <location>
        <begin position="20"/>
        <end position="41"/>
    </location>
</feature>
<reference evidence="4" key="1">
    <citation type="journal article" date="2020" name="FEMS Microbiol. Lett.">
        <title>Screening for texturing Leuconostoc and genomics behind polysaccharide production.</title>
        <authorList>
            <person name="Poulsen V.K."/>
            <person name="Koza A."/>
            <person name="Al-Nakeeb K."/>
            <person name="Oeregaard G."/>
        </authorList>
    </citation>
    <scope>NUCLEOTIDE SEQUENCE</scope>
    <source>
        <strain evidence="4">Ln2</strain>
    </source>
</reference>
<comment type="similarity">
    <text evidence="1">Belongs to the bacterial sugar transferase family.</text>
</comment>
<dbReference type="PANTHER" id="PTHR30576">
    <property type="entry name" value="COLANIC BIOSYNTHESIS UDP-GLUCOSE LIPID CARRIER TRANSFERASE"/>
    <property type="match status" value="1"/>
</dbReference>
<dbReference type="GO" id="GO:0016780">
    <property type="term" value="F:phosphotransferase activity, for other substituted phosphate groups"/>
    <property type="evidence" value="ECO:0007669"/>
    <property type="project" value="TreeGrafter"/>
</dbReference>
<evidence type="ECO:0000259" key="3">
    <source>
        <dbReference type="Pfam" id="PF02397"/>
    </source>
</evidence>
<protein>
    <submittedName>
        <fullName evidence="4">EpsE</fullName>
    </submittedName>
</protein>
<proteinExistence type="inferred from homology"/>
<dbReference type="InterPro" id="IPR003362">
    <property type="entry name" value="Bact_transf"/>
</dbReference>
<dbReference type="AlphaFoldDB" id="A0A7S6VFM4"/>